<dbReference type="EMBL" id="KN833695">
    <property type="protein sequence ID" value="KIK27757.1"/>
    <property type="molecule type" value="Genomic_DNA"/>
</dbReference>
<evidence type="ECO:0000256" key="4">
    <source>
        <dbReference type="ARBA" id="ARBA00022857"/>
    </source>
</evidence>
<evidence type="ECO:0000256" key="5">
    <source>
        <dbReference type="ARBA" id="ARBA00023002"/>
    </source>
</evidence>
<reference evidence="7 8" key="1">
    <citation type="submission" date="2014-04" db="EMBL/GenBank/DDBJ databases">
        <authorList>
            <consortium name="DOE Joint Genome Institute"/>
            <person name="Kuo A."/>
            <person name="Kohler A."/>
            <person name="Costa M.D."/>
            <person name="Nagy L.G."/>
            <person name="Floudas D."/>
            <person name="Copeland A."/>
            <person name="Barry K.W."/>
            <person name="Cichocki N."/>
            <person name="Veneault-Fourrey C."/>
            <person name="LaButti K."/>
            <person name="Lindquist E.A."/>
            <person name="Lipzen A."/>
            <person name="Lundell T."/>
            <person name="Morin E."/>
            <person name="Murat C."/>
            <person name="Sun H."/>
            <person name="Tunlid A."/>
            <person name="Henrissat B."/>
            <person name="Grigoriev I.V."/>
            <person name="Hibbett D.S."/>
            <person name="Martin F."/>
            <person name="Nordberg H.P."/>
            <person name="Cantor M.N."/>
            <person name="Hua S.X."/>
        </authorList>
    </citation>
    <scope>NUCLEOTIDE SEQUENCE [LARGE SCALE GENOMIC DNA]</scope>
    <source>
        <strain evidence="7 8">441</strain>
    </source>
</reference>
<evidence type="ECO:0000256" key="1">
    <source>
        <dbReference type="ARBA" id="ARBA00001974"/>
    </source>
</evidence>
<keyword evidence="4" id="KW-0521">NADP</keyword>
<evidence type="ECO:0000256" key="3">
    <source>
        <dbReference type="ARBA" id="ARBA00022827"/>
    </source>
</evidence>
<dbReference type="STRING" id="765257.A0A0C9ZZT4"/>
<keyword evidence="5" id="KW-0560">Oxidoreductase</keyword>
<comment type="cofactor">
    <cofactor evidence="1">
        <name>FAD</name>
        <dbReference type="ChEBI" id="CHEBI:57692"/>
    </cofactor>
</comment>
<gene>
    <name evidence="7" type="ORF">PISMIDRAFT_168454</name>
</gene>
<reference evidence="8" key="2">
    <citation type="submission" date="2015-01" db="EMBL/GenBank/DDBJ databases">
        <title>Evolutionary Origins and Diversification of the Mycorrhizal Mutualists.</title>
        <authorList>
            <consortium name="DOE Joint Genome Institute"/>
            <consortium name="Mycorrhizal Genomics Consortium"/>
            <person name="Kohler A."/>
            <person name="Kuo A."/>
            <person name="Nagy L.G."/>
            <person name="Floudas D."/>
            <person name="Copeland A."/>
            <person name="Barry K.W."/>
            <person name="Cichocki N."/>
            <person name="Veneault-Fourrey C."/>
            <person name="LaButti K."/>
            <person name="Lindquist E.A."/>
            <person name="Lipzen A."/>
            <person name="Lundell T."/>
            <person name="Morin E."/>
            <person name="Murat C."/>
            <person name="Riley R."/>
            <person name="Ohm R."/>
            <person name="Sun H."/>
            <person name="Tunlid A."/>
            <person name="Henrissat B."/>
            <person name="Grigoriev I.V."/>
            <person name="Hibbett D.S."/>
            <person name="Martin F."/>
        </authorList>
    </citation>
    <scope>NUCLEOTIDE SEQUENCE [LARGE SCALE GENOMIC DNA]</scope>
    <source>
        <strain evidence="8">441</strain>
    </source>
</reference>
<evidence type="ECO:0000256" key="2">
    <source>
        <dbReference type="ARBA" id="ARBA00022630"/>
    </source>
</evidence>
<dbReference type="HOGENOM" id="CLU_024722_3_1_1"/>
<dbReference type="PANTHER" id="PTHR48467:SF1">
    <property type="entry name" value="GLUTAMATE SYNTHASE 1 [NADH], CHLOROPLASTIC-LIKE"/>
    <property type="match status" value="1"/>
</dbReference>
<keyword evidence="2" id="KW-0285">Flavoprotein</keyword>
<dbReference type="SUPFAM" id="SSF51905">
    <property type="entry name" value="FAD/NAD(P)-binding domain"/>
    <property type="match status" value="1"/>
</dbReference>
<dbReference type="OrthoDB" id="333024at2759"/>
<dbReference type="Proteomes" id="UP000054018">
    <property type="component" value="Unassembled WGS sequence"/>
</dbReference>
<sequence length="510" mass="55547">MRPAKLAIVGGGPSAFYVASRLLSLLPHGDPSSPFLRVHMFDRVWAPHGLVRYGVAPDHPEVKASSLRVLSHSVLITPTTLQNCTHKFDATALDPRFRFFGNVNIDCDGLLPVPSALSIPISSLFSNYTHLLFATGCPLPAFHPAIPPSRYCTPAISFVHWYTRHPSKPLPPALDSFTHLTLIGNGNVSLDIARILLTNPSVLEKYDLPEQVLDVLFRSAIRHVSIIGRRGPLQAAFTNKELRELMNLPEAAMVPIDPSVLAPPDGTTLTRQQRRTLELLQKGSQKAYGTTSKSWSLEFYRSPTSLSSPSLASPTDMSQLTLAHTRVDPATGRAVLTGETSTLFTSVVVTSLGFRAEPTALFLDPSVNHLRTHAGRILFADGAAVPNVYASGWAANGAKGVLASTMMDAYAVADTILSDITPGKERIQSTAASEYSSNEKSPGLVLNPRPHPEDPPKEVAQGIKDGTVIQYEDWKAVDAEETRRGEIRGKERERMSWEDAKAFLTARGRV</sequence>
<dbReference type="Gene3D" id="3.50.50.60">
    <property type="entry name" value="FAD/NAD(P)-binding domain"/>
    <property type="match status" value="1"/>
</dbReference>
<dbReference type="PANTHER" id="PTHR48467">
    <property type="entry name" value="GLUTAMATE SYNTHASE 1 [NADH], CHLOROPLASTIC-LIKE"/>
    <property type="match status" value="1"/>
</dbReference>
<feature type="compositionally biased region" description="Polar residues" evidence="6">
    <location>
        <begin position="429"/>
        <end position="440"/>
    </location>
</feature>
<feature type="region of interest" description="Disordered" evidence="6">
    <location>
        <begin position="429"/>
        <end position="464"/>
    </location>
</feature>
<keyword evidence="8" id="KW-1185">Reference proteome</keyword>
<evidence type="ECO:0000256" key="6">
    <source>
        <dbReference type="SAM" id="MobiDB-lite"/>
    </source>
</evidence>
<proteinExistence type="predicted"/>
<evidence type="ECO:0000313" key="7">
    <source>
        <dbReference type="EMBL" id="KIK27757.1"/>
    </source>
</evidence>
<dbReference type="GO" id="GO:0016491">
    <property type="term" value="F:oxidoreductase activity"/>
    <property type="evidence" value="ECO:0007669"/>
    <property type="project" value="UniProtKB-KW"/>
</dbReference>
<dbReference type="InterPro" id="IPR055275">
    <property type="entry name" value="Ferredox_Rdtase"/>
</dbReference>
<organism evidence="7 8">
    <name type="scientific">Pisolithus microcarpus 441</name>
    <dbReference type="NCBI Taxonomy" id="765257"/>
    <lineage>
        <taxon>Eukaryota</taxon>
        <taxon>Fungi</taxon>
        <taxon>Dikarya</taxon>
        <taxon>Basidiomycota</taxon>
        <taxon>Agaricomycotina</taxon>
        <taxon>Agaricomycetes</taxon>
        <taxon>Agaricomycetidae</taxon>
        <taxon>Boletales</taxon>
        <taxon>Sclerodermatineae</taxon>
        <taxon>Pisolithaceae</taxon>
        <taxon>Pisolithus</taxon>
    </lineage>
</organism>
<dbReference type="InterPro" id="IPR036188">
    <property type="entry name" value="FAD/NAD-bd_sf"/>
</dbReference>
<accession>A0A0C9ZZT4</accession>
<dbReference type="Gene3D" id="3.40.50.720">
    <property type="entry name" value="NAD(P)-binding Rossmann-like Domain"/>
    <property type="match status" value="1"/>
</dbReference>
<protein>
    <recommendedName>
        <fullName evidence="9">NADPH:adrenodoxin oxidoreductase, mitochondrial</fullName>
    </recommendedName>
</protein>
<name>A0A0C9ZZT4_9AGAM</name>
<keyword evidence="3" id="KW-0274">FAD</keyword>
<evidence type="ECO:0008006" key="9">
    <source>
        <dbReference type="Google" id="ProtNLM"/>
    </source>
</evidence>
<dbReference type="AlphaFoldDB" id="A0A0C9ZZT4"/>
<evidence type="ECO:0000313" key="8">
    <source>
        <dbReference type="Proteomes" id="UP000054018"/>
    </source>
</evidence>
<dbReference type="SUPFAM" id="SSF51971">
    <property type="entry name" value="Nucleotide-binding domain"/>
    <property type="match status" value="1"/>
</dbReference>